<feature type="region of interest" description="Disordered" evidence="4">
    <location>
        <begin position="624"/>
        <end position="680"/>
    </location>
</feature>
<comment type="pathway">
    <text evidence="3">tRNA modification; 5-methoxycarbonylmethyl-2-thiouridine-tRNA biosynthesis.</text>
</comment>
<gene>
    <name evidence="3" type="primary">CTU2</name>
    <name evidence="3" type="synonym">NCS2</name>
</gene>
<comment type="subcellular location">
    <subcellularLocation>
        <location evidence="3">Cytoplasm</location>
    </subcellularLocation>
</comment>
<evidence type="ECO:0000313" key="5">
    <source>
        <dbReference type="Ensembl" id="ENSCPVP00000027321.1"/>
    </source>
</evidence>
<feature type="compositionally biased region" description="Low complexity" evidence="4">
    <location>
        <begin position="121"/>
        <end position="132"/>
    </location>
</feature>
<dbReference type="HAMAP" id="MF_03054">
    <property type="entry name" value="CTU2"/>
    <property type="match status" value="1"/>
</dbReference>
<dbReference type="Gene3D" id="3.40.50.620">
    <property type="entry name" value="HUPs"/>
    <property type="match status" value="1"/>
</dbReference>
<dbReference type="GO" id="GO:0000049">
    <property type="term" value="F:tRNA binding"/>
    <property type="evidence" value="ECO:0007669"/>
    <property type="project" value="InterPro"/>
</dbReference>
<keyword evidence="2 3" id="KW-0819">tRNA processing</keyword>
<reference evidence="5" key="3">
    <citation type="submission" date="2025-09" db="UniProtKB">
        <authorList>
            <consortium name="Ensembl"/>
        </authorList>
    </citation>
    <scope>IDENTIFICATION</scope>
</reference>
<feature type="compositionally biased region" description="Low complexity" evidence="4">
    <location>
        <begin position="1"/>
        <end position="14"/>
    </location>
</feature>
<dbReference type="SUPFAM" id="SSF52402">
    <property type="entry name" value="Adenine nucleotide alpha hydrolases-like"/>
    <property type="match status" value="1"/>
</dbReference>
<name>A0A8U8AUW1_GEOPR</name>
<dbReference type="InterPro" id="IPR014729">
    <property type="entry name" value="Rossmann-like_a/b/a_fold"/>
</dbReference>
<accession>A0A8U8AUW1</accession>
<protein>
    <recommendedName>
        <fullName evidence="3">Cytoplasmic tRNA 2-thiolation protein 2</fullName>
    </recommendedName>
</protein>
<feature type="region of interest" description="Disordered" evidence="4">
    <location>
        <begin position="456"/>
        <end position="491"/>
    </location>
</feature>
<dbReference type="GO" id="GO:0032447">
    <property type="term" value="P:protein urmylation"/>
    <property type="evidence" value="ECO:0007669"/>
    <property type="project" value="UniProtKB-UniRule"/>
</dbReference>
<feature type="region of interest" description="Disordered" evidence="4">
    <location>
        <begin position="1"/>
        <end position="395"/>
    </location>
</feature>
<evidence type="ECO:0000256" key="2">
    <source>
        <dbReference type="ARBA" id="ARBA00022694"/>
    </source>
</evidence>
<reference evidence="5" key="1">
    <citation type="submission" date="2020-02" db="EMBL/GenBank/DDBJ databases">
        <authorList>
            <person name="Enbody D E."/>
            <person name="Pettersson E M."/>
        </authorList>
    </citation>
    <scope>NUCLEOTIDE SEQUENCE [LARGE SCALE GENOMIC DNA]</scope>
</reference>
<evidence type="ECO:0000313" key="6">
    <source>
        <dbReference type="Proteomes" id="UP000694382"/>
    </source>
</evidence>
<reference evidence="5" key="2">
    <citation type="submission" date="2025-08" db="UniProtKB">
        <authorList>
            <consortium name="Ensembl"/>
        </authorList>
    </citation>
    <scope>IDENTIFICATION</scope>
</reference>
<feature type="compositionally biased region" description="Pro residues" evidence="4">
    <location>
        <begin position="133"/>
        <end position="155"/>
    </location>
</feature>
<keyword evidence="6" id="KW-1185">Reference proteome</keyword>
<feature type="compositionally biased region" description="Polar residues" evidence="4">
    <location>
        <begin position="650"/>
        <end position="671"/>
    </location>
</feature>
<feature type="compositionally biased region" description="Low complexity" evidence="4">
    <location>
        <begin position="204"/>
        <end position="240"/>
    </location>
</feature>
<dbReference type="GO" id="GO:0002143">
    <property type="term" value="P:tRNA wobble position uridine thiolation"/>
    <property type="evidence" value="ECO:0007669"/>
    <property type="project" value="TreeGrafter"/>
</dbReference>
<dbReference type="InterPro" id="IPR019407">
    <property type="entry name" value="CTU2"/>
</dbReference>
<dbReference type="AlphaFoldDB" id="A0A8U8AUW1"/>
<comment type="similarity">
    <text evidence="3">Belongs to the CTU2/NCS2 family.</text>
</comment>
<dbReference type="Ensembl" id="ENSCPVT00000027673.1">
    <property type="protein sequence ID" value="ENSCPVP00000027321.1"/>
    <property type="gene ID" value="ENSCPVG00000009221.2"/>
</dbReference>
<dbReference type="PANTHER" id="PTHR20882:SF14">
    <property type="entry name" value="CYTOPLASMIC TRNA 2-THIOLATION PROTEIN 2"/>
    <property type="match status" value="1"/>
</dbReference>
<dbReference type="GO" id="GO:0016779">
    <property type="term" value="F:nucleotidyltransferase activity"/>
    <property type="evidence" value="ECO:0007669"/>
    <property type="project" value="UniProtKB-UniRule"/>
</dbReference>
<feature type="compositionally biased region" description="Basic and acidic residues" evidence="4">
    <location>
        <begin position="78"/>
        <end position="87"/>
    </location>
</feature>
<dbReference type="Pfam" id="PF10288">
    <property type="entry name" value="CTU2"/>
    <property type="match status" value="1"/>
</dbReference>
<proteinExistence type="inferred from homology"/>
<keyword evidence="1 3" id="KW-0963">Cytoplasm</keyword>
<evidence type="ECO:0000256" key="3">
    <source>
        <dbReference type="HAMAP-Rule" id="MF_03054"/>
    </source>
</evidence>
<dbReference type="GO" id="GO:0016783">
    <property type="term" value="F:sulfurtransferase activity"/>
    <property type="evidence" value="ECO:0007669"/>
    <property type="project" value="TreeGrafter"/>
</dbReference>
<organism evidence="5 6">
    <name type="scientific">Geospiza parvula</name>
    <name type="common">Small tree-finch</name>
    <name type="synonym">Camarhynchus parvulus</name>
    <dbReference type="NCBI Taxonomy" id="87175"/>
    <lineage>
        <taxon>Eukaryota</taxon>
        <taxon>Metazoa</taxon>
        <taxon>Chordata</taxon>
        <taxon>Craniata</taxon>
        <taxon>Vertebrata</taxon>
        <taxon>Euteleostomi</taxon>
        <taxon>Archelosauria</taxon>
        <taxon>Archosauria</taxon>
        <taxon>Dinosauria</taxon>
        <taxon>Saurischia</taxon>
        <taxon>Theropoda</taxon>
        <taxon>Coelurosauria</taxon>
        <taxon>Aves</taxon>
        <taxon>Neognathae</taxon>
        <taxon>Neoaves</taxon>
        <taxon>Telluraves</taxon>
        <taxon>Australaves</taxon>
        <taxon>Passeriformes</taxon>
        <taxon>Thraupidae</taxon>
        <taxon>Camarhynchus</taxon>
    </lineage>
</organism>
<dbReference type="GO" id="GO:0005829">
    <property type="term" value="C:cytosol"/>
    <property type="evidence" value="ECO:0007669"/>
    <property type="project" value="TreeGrafter"/>
</dbReference>
<dbReference type="PANTHER" id="PTHR20882">
    <property type="entry name" value="CYTOPLASMIC TRNA 2-THIOLATION PROTEIN 2"/>
    <property type="match status" value="1"/>
</dbReference>
<dbReference type="Proteomes" id="UP000694382">
    <property type="component" value="Chromosome 11"/>
</dbReference>
<feature type="region of interest" description="Disordered" evidence="4">
    <location>
        <begin position="900"/>
        <end position="922"/>
    </location>
</feature>
<feature type="compositionally biased region" description="Pro residues" evidence="4">
    <location>
        <begin position="383"/>
        <end position="395"/>
    </location>
</feature>
<evidence type="ECO:0000256" key="4">
    <source>
        <dbReference type="SAM" id="MobiDB-lite"/>
    </source>
</evidence>
<feature type="compositionally biased region" description="Low complexity" evidence="4">
    <location>
        <begin position="183"/>
        <end position="195"/>
    </location>
</feature>
<sequence>MNPPKGSASARAAGMGRGGPAGGRNRPQPQTSRGEAVLEPQQSPRPRERPPKSAGKGIGGSSKCWGDTGGPGDSSQAWERREGKGWDGDPGVGWAEGPGTEPSPVWAGGPGAAWAHRAERPQGSPAGTAPGPASRPSPGPPQPEGPRGSPPPPLGPRVSHVCPQPAMPTARWKTSRQMGQLNCASSASAAAPGPGAARGGPAGPCGRCAAATSRLRNMAAAAAGGAGATSPSGATASPPRDGSAPGHGGTRGDREEPSGAECEPSGAERGRAEPAEPSANRAEPNETERSRARPSGAEGGRAGPGPSRTPGDSPGPTGIHRDQVAPPCATWRVAAAGRTRNRRGAAAHRPTGVSPVRPRHGSPGPLPVPPGHPSRAASGTSPMRPPAPPRYRPGVPPSYPRCLTGIPRSCLWCYPRYLPGAAPGIPAVLPSAIPDPPLPVIPPVCLGATPGNIRGIPGAARDRPPSRPLGTAPGGVRSRCPGDRPCPRSQPRTCMKCRQSMAALVIRVGDPFCRGCFREYFVHKFRAMLGKNRVIFPGEKVLLAVSGGPASSAMVRQVQEGLSREAAKRLRFIPSLVYVEEGAVRRQSPEQRQQTLAQMETLLRATGFPYHLIHLEEALELPPSILQPGPERASTSGPSGPSYKEAVDSFIQQQRQDGDSGTSLPGHSTPDTPAGATPCLPDAAQTQELLRCFEAAATATAREELLEMLRTHLIVQMARDKGYAKVMMGESLTRVAIKLLTNLSLGRGAYLAVDTGFTDQRHGDVMVVRPMRDYTAKEIAFYNRFFSVPTVTVPPLFTKRREKLSIHQLVERFLVGLQEEFPSTISTVYRTGEKLSPEPAKASSESQRCLLCLCGLDTFGGLTAKPPTSPCCATAAASPSRSWVPLTRCHPTCAPRASAGSAERRWSRTRRTRSPARAEGVGDGGGHIPIALWHCWGRCHSSGLHSIPVPARGRESPHPHLLGAGVQVPGPPHLPAPAACQPGRPQVCFIRYLYK</sequence>
<comment type="function">
    <text evidence="3">Plays a central role in 2-thiolation of mcm(5)S(2)U at tRNA wobble positions of tRNA(Lys), tRNA(Glu) and tRNA(Gln). May act by forming a heterodimer with CTU1/ATPBD3 that ligates sulfur from thiocarboxylated URM1 onto the uridine of tRNAs at wobble position.</text>
</comment>
<evidence type="ECO:0000256" key="1">
    <source>
        <dbReference type="ARBA" id="ARBA00022490"/>
    </source>
</evidence>